<dbReference type="InterPro" id="IPR014016">
    <property type="entry name" value="UvrD-like_ATP-bd"/>
</dbReference>
<dbReference type="Gene3D" id="3.40.50.300">
    <property type="entry name" value="P-loop containing nucleotide triphosphate hydrolases"/>
    <property type="match status" value="2"/>
</dbReference>
<evidence type="ECO:0000256" key="1">
    <source>
        <dbReference type="ARBA" id="ARBA00009922"/>
    </source>
</evidence>
<dbReference type="CDD" id="cd17932">
    <property type="entry name" value="DEXQc_UvrD"/>
    <property type="match status" value="1"/>
</dbReference>
<dbReference type="InterPro" id="IPR000212">
    <property type="entry name" value="DNA_helicase_UvrD/REP"/>
</dbReference>
<evidence type="ECO:0000256" key="4">
    <source>
        <dbReference type="ARBA" id="ARBA00022806"/>
    </source>
</evidence>
<reference evidence="12 13" key="2">
    <citation type="journal article" date="2020" name="Cell Rep.">
        <title>Acquisition and Adaptation of Ultra-small Parasitic Reduced Genome Bacteria to Mammalian Hosts.</title>
        <authorList>
            <person name="McLean J.S."/>
            <person name="Bor B."/>
            <person name="Kerns K.A."/>
            <person name="Liu Q."/>
            <person name="To T.T."/>
            <person name="Solden L."/>
            <person name="Hendrickson E.L."/>
            <person name="Wrighton K."/>
            <person name="Shi W."/>
            <person name="He X."/>
        </authorList>
    </citation>
    <scope>NUCLEOTIDE SEQUENCE [LARGE SCALE GENOMIC DNA]</scope>
    <source>
        <strain evidence="12 13">TM7_KMM_G3_1_HOT_351</strain>
    </source>
</reference>
<dbReference type="RefSeq" id="WP_129605276.1">
    <property type="nucleotide sequence ID" value="NZ_PRLL01000028.1"/>
</dbReference>
<dbReference type="Proteomes" id="UP001191004">
    <property type="component" value="Unassembled WGS sequence"/>
</dbReference>
<dbReference type="Pfam" id="PF13361">
    <property type="entry name" value="UvrD_C"/>
    <property type="match status" value="1"/>
</dbReference>
<evidence type="ECO:0000256" key="3">
    <source>
        <dbReference type="ARBA" id="ARBA00022801"/>
    </source>
</evidence>
<comment type="similarity">
    <text evidence="1">Belongs to the helicase family. UvrD subfamily.</text>
</comment>
<keyword evidence="3 10" id="KW-0378">Hydrolase</keyword>
<dbReference type="InterPro" id="IPR027417">
    <property type="entry name" value="P-loop_NTPase"/>
</dbReference>
<feature type="binding site" evidence="10">
    <location>
        <begin position="34"/>
        <end position="41"/>
    </location>
    <ligand>
        <name>ATP</name>
        <dbReference type="ChEBI" id="CHEBI:30616"/>
    </ligand>
</feature>
<evidence type="ECO:0000313" key="12">
    <source>
        <dbReference type="EMBL" id="RYC73115.1"/>
    </source>
</evidence>
<name>A0ABY0FJD8_9BACT</name>
<dbReference type="Gene3D" id="1.10.10.160">
    <property type="match status" value="1"/>
</dbReference>
<dbReference type="SUPFAM" id="SSF52540">
    <property type="entry name" value="P-loop containing nucleoside triphosphate hydrolases"/>
    <property type="match status" value="1"/>
</dbReference>
<reference evidence="12 13" key="1">
    <citation type="journal article" date="2018" name="bioRxiv">
        <title>Evidence of independent acquisition and adaption of ultra-small bacteria to human hosts across the highly diverse yet reduced genomes of the phylum Saccharibacteria.</title>
        <authorList>
            <person name="McLean J.S."/>
            <person name="Bor B."/>
            <person name="To T.T."/>
            <person name="Liu Q."/>
            <person name="Kearns K.A."/>
            <person name="Solden L.M."/>
            <person name="Wrighton K.C."/>
            <person name="He X."/>
            <person name="Shi W."/>
        </authorList>
    </citation>
    <scope>NUCLEOTIDE SEQUENCE [LARGE SCALE GENOMIC DNA]</scope>
    <source>
        <strain evidence="12 13">TM7_KMM_G3_1_HOT_351</strain>
    </source>
</reference>
<feature type="domain" description="UvrD-like helicase ATP-binding" evidence="11">
    <location>
        <begin position="13"/>
        <end position="319"/>
    </location>
</feature>
<keyword evidence="4 10" id="KW-0347">Helicase</keyword>
<dbReference type="PROSITE" id="PS51198">
    <property type="entry name" value="UVRD_HELICASE_ATP_BIND"/>
    <property type="match status" value="1"/>
</dbReference>
<dbReference type="InterPro" id="IPR014017">
    <property type="entry name" value="DNA_helicase_UvrD-like_C"/>
</dbReference>
<organism evidence="12 13">
    <name type="scientific">Candidatus Nanosyncoccus nanoralicus</name>
    <dbReference type="NCBI Taxonomy" id="2171996"/>
    <lineage>
        <taxon>Bacteria</taxon>
        <taxon>Candidatus Saccharimonadota</taxon>
        <taxon>Candidatus Nanosyncoccalia</taxon>
        <taxon>Candidatus Nanosyncoccales</taxon>
        <taxon>Candidatus Nanosyncoccaceae</taxon>
        <taxon>Candidatus Nanosyncoccus</taxon>
    </lineage>
</organism>
<dbReference type="InterPro" id="IPR013986">
    <property type="entry name" value="DExx_box_DNA_helicase_dom_sf"/>
</dbReference>
<dbReference type="Pfam" id="PF00580">
    <property type="entry name" value="UvrD-helicase"/>
    <property type="match status" value="1"/>
</dbReference>
<protein>
    <recommendedName>
        <fullName evidence="8">DNA 3'-5' helicase</fullName>
        <ecNumber evidence="8">5.6.2.4</ecNumber>
    </recommendedName>
</protein>
<proteinExistence type="inferred from homology"/>
<evidence type="ECO:0000256" key="9">
    <source>
        <dbReference type="ARBA" id="ARBA00048988"/>
    </source>
</evidence>
<evidence type="ECO:0000256" key="7">
    <source>
        <dbReference type="ARBA" id="ARBA00034617"/>
    </source>
</evidence>
<dbReference type="EMBL" id="PRLL01000028">
    <property type="protein sequence ID" value="RYC73115.1"/>
    <property type="molecule type" value="Genomic_DNA"/>
</dbReference>
<gene>
    <name evidence="12" type="primary">helD</name>
    <name evidence="12" type="ORF">G3KMM_00542</name>
</gene>
<evidence type="ECO:0000256" key="8">
    <source>
        <dbReference type="ARBA" id="ARBA00034808"/>
    </source>
</evidence>
<accession>A0ABY0FJD8</accession>
<dbReference type="EC" id="5.6.2.4" evidence="8"/>
<evidence type="ECO:0000256" key="2">
    <source>
        <dbReference type="ARBA" id="ARBA00022741"/>
    </source>
</evidence>
<comment type="catalytic activity">
    <reaction evidence="7">
        <text>Couples ATP hydrolysis with the unwinding of duplex DNA by translocating in the 3'-5' direction.</text>
        <dbReference type="EC" id="5.6.2.4"/>
    </reaction>
</comment>
<keyword evidence="2 10" id="KW-0547">Nucleotide-binding</keyword>
<dbReference type="GO" id="GO:0003678">
    <property type="term" value="F:DNA helicase activity"/>
    <property type="evidence" value="ECO:0007669"/>
    <property type="project" value="UniProtKB-EC"/>
</dbReference>
<comment type="catalytic activity">
    <reaction evidence="9">
        <text>ATP + H2O = ADP + phosphate + H(+)</text>
        <dbReference type="Rhea" id="RHEA:13065"/>
        <dbReference type="ChEBI" id="CHEBI:15377"/>
        <dbReference type="ChEBI" id="CHEBI:15378"/>
        <dbReference type="ChEBI" id="CHEBI:30616"/>
        <dbReference type="ChEBI" id="CHEBI:43474"/>
        <dbReference type="ChEBI" id="CHEBI:456216"/>
        <dbReference type="EC" id="5.6.2.4"/>
    </reaction>
</comment>
<keyword evidence="13" id="KW-1185">Reference proteome</keyword>
<evidence type="ECO:0000256" key="10">
    <source>
        <dbReference type="PROSITE-ProRule" id="PRU00560"/>
    </source>
</evidence>
<sequence>MRSELDYKFVEGYSLDRQQVESIENDSQNTLVVAGAGTGKTTTIIGKIKWILNRWIRGRCNIPRILVISFTHATRIELEKRILAEILSNDEIFKIYHPGVFLMVETFHSLALKIVKETRQTMRAGPDKIRLTKLGFGDFLKQTRPDISEDTTEIYERLYYLTRNYHIEYQDLRQFTNIKYPNFWQKKKRLENLDTIRRLEELSHKYKTTLSSAGEVDFVGFLEEAINNTLGAINANNLKLLQEFCFDFVIIDEYQDISPLEYSLIKKLRQIHGFRLFCVGDDWQTIYQFAGSEIDLILDFKKYWGETKVFKIEQTYRFPERLAKLSGDFVMKNRSQLVKNIRGINCLDPDQIIEINGPSERTDLNALFFFFLNLPRNARIFLIGRYNFDIKRILHCEFLEFKISTSELKISMPKRPDLDIRFYSAHKSKGLQADYVFIINCRDATLGFPSQVEEKDLITITKETFLWKEHNKKLGGLERGSLLIRAWNSLTTTRECEFAEERRLFYVAMTRARKKVFFLTVQNKESPFILELREEDNFKSYLID</sequence>
<evidence type="ECO:0000313" key="13">
    <source>
        <dbReference type="Proteomes" id="UP001191004"/>
    </source>
</evidence>
<evidence type="ECO:0000259" key="11">
    <source>
        <dbReference type="PROSITE" id="PS51198"/>
    </source>
</evidence>
<keyword evidence="5 10" id="KW-0067">ATP-binding</keyword>
<dbReference type="PANTHER" id="PTHR11070">
    <property type="entry name" value="UVRD / RECB / PCRA DNA HELICASE FAMILY MEMBER"/>
    <property type="match status" value="1"/>
</dbReference>
<evidence type="ECO:0000256" key="6">
    <source>
        <dbReference type="ARBA" id="ARBA00023235"/>
    </source>
</evidence>
<dbReference type="PANTHER" id="PTHR11070:SF63">
    <property type="entry name" value="DNA HELICASE IV"/>
    <property type="match status" value="1"/>
</dbReference>
<evidence type="ECO:0000256" key="5">
    <source>
        <dbReference type="ARBA" id="ARBA00022840"/>
    </source>
</evidence>
<keyword evidence="6" id="KW-0413">Isomerase</keyword>
<dbReference type="GO" id="GO:0016787">
    <property type="term" value="F:hydrolase activity"/>
    <property type="evidence" value="ECO:0007669"/>
    <property type="project" value="UniProtKB-KW"/>
</dbReference>
<comment type="caution">
    <text evidence="12">The sequence shown here is derived from an EMBL/GenBank/DDBJ whole genome shotgun (WGS) entry which is preliminary data.</text>
</comment>